<feature type="region of interest" description="Disordered" evidence="1">
    <location>
        <begin position="163"/>
        <end position="219"/>
    </location>
</feature>
<dbReference type="OrthoDB" id="513429at2"/>
<evidence type="ECO:0000313" key="3">
    <source>
        <dbReference type="EMBL" id="KIE09359.1"/>
    </source>
</evidence>
<reference evidence="2" key="2">
    <citation type="submission" date="2019-11" db="EMBL/GenBank/DDBJ databases">
        <title>Improved Assembly of Tolypothrix boutellei genome.</title>
        <authorList>
            <person name="Sarangi A.N."/>
            <person name="Mukherjee M."/>
            <person name="Ghosh S."/>
            <person name="Singh D."/>
            <person name="Das A."/>
            <person name="Kant S."/>
            <person name="Prusty A."/>
            <person name="Tripathy S."/>
        </authorList>
    </citation>
    <scope>NUCLEOTIDE SEQUENCE</scope>
    <source>
        <strain evidence="2">VB521301</strain>
    </source>
</reference>
<gene>
    <name evidence="3" type="ORF">DA73_0233955</name>
    <name evidence="2" type="ORF">DA73_0400004940</name>
</gene>
<proteinExistence type="predicted"/>
<evidence type="ECO:0000313" key="2">
    <source>
        <dbReference type="EMBL" id="KAF3884873.1"/>
    </source>
</evidence>
<reference evidence="3" key="1">
    <citation type="journal article" date="2015" name="Genome Announc.">
        <title>Draft Genome Sequence of Tolypothrix boutellei Strain VB521301.</title>
        <authorList>
            <person name="Chandrababunaidu M.M."/>
            <person name="Singh D."/>
            <person name="Sen D."/>
            <person name="Bhan S."/>
            <person name="Das S."/>
            <person name="Gupta A."/>
            <person name="Adhikary S.P."/>
            <person name="Tripathy S."/>
        </authorList>
    </citation>
    <scope>NUCLEOTIDE SEQUENCE</scope>
    <source>
        <strain evidence="3">VB521301</strain>
    </source>
</reference>
<dbReference type="EMBL" id="JHEG04000001">
    <property type="protein sequence ID" value="KAF3884873.1"/>
    <property type="molecule type" value="Genomic_DNA"/>
</dbReference>
<accession>A0A0C1QV25</accession>
<feature type="region of interest" description="Disordered" evidence="1">
    <location>
        <begin position="130"/>
        <end position="150"/>
    </location>
</feature>
<feature type="region of interest" description="Disordered" evidence="1">
    <location>
        <begin position="1"/>
        <end position="30"/>
    </location>
</feature>
<feature type="compositionally biased region" description="Low complexity" evidence="1">
    <location>
        <begin position="199"/>
        <end position="209"/>
    </location>
</feature>
<dbReference type="EMBL" id="JHEG02000058">
    <property type="protein sequence ID" value="KIE09359.1"/>
    <property type="molecule type" value="Genomic_DNA"/>
</dbReference>
<dbReference type="Proteomes" id="UP000029738">
    <property type="component" value="Unassembled WGS sequence"/>
</dbReference>
<protein>
    <submittedName>
        <fullName evidence="3">Uncharacterized protein</fullName>
    </submittedName>
</protein>
<dbReference type="AlphaFoldDB" id="A0A0C1QV25"/>
<comment type="caution">
    <text evidence="3">The sequence shown here is derived from an EMBL/GenBank/DDBJ whole genome shotgun (WGS) entry which is preliminary data.</text>
</comment>
<organism evidence="3">
    <name type="scientific">Tolypothrix bouteillei VB521301</name>
    <dbReference type="NCBI Taxonomy" id="1479485"/>
    <lineage>
        <taxon>Bacteria</taxon>
        <taxon>Bacillati</taxon>
        <taxon>Cyanobacteriota</taxon>
        <taxon>Cyanophyceae</taxon>
        <taxon>Nostocales</taxon>
        <taxon>Tolypothrichaceae</taxon>
        <taxon>Tolypothrix</taxon>
    </lineage>
</organism>
<sequence>MSQDNPNPQPPSSPEPKGSQSQQRVEQVTQPDIRVQSAWKSFIIRILRGTIGILEATANRLEAESPAGAVETRGGASSQGWGAVLGKIRSFLPENLSTKLSDTALTGIIAGIAVIGFWTTSSLLSGKPTEVATVPPTQETPPVTITTPPVAEEVPLTQPEEIPTPQAEEVPPPVTGEVPLTQPEEIPTPQAEETPPPVTGEVPPQVEESPLPEPTPTLTPEIVLTPEQTLIAAIENQVAEISDRFGSGLIQSIQANFRSSNLTVKISNEWYNLKQSQQDKLAADILQRSKDLDFSHLEIIDSQGRLVARNPVVGTEMIVFQRQARNT</sequence>
<keyword evidence="4" id="KW-1185">Reference proteome</keyword>
<dbReference type="STRING" id="1479485.DA73_0233955"/>
<name>A0A0C1QV25_9CYAN</name>
<evidence type="ECO:0000313" key="4">
    <source>
        <dbReference type="Proteomes" id="UP000029738"/>
    </source>
</evidence>
<evidence type="ECO:0000256" key="1">
    <source>
        <dbReference type="SAM" id="MobiDB-lite"/>
    </source>
</evidence>
<dbReference type="RefSeq" id="WP_038081369.1">
    <property type="nucleotide sequence ID" value="NZ_JHEG04000001.1"/>
</dbReference>